<evidence type="ECO:0008006" key="5">
    <source>
        <dbReference type="Google" id="ProtNLM"/>
    </source>
</evidence>
<comment type="caution">
    <text evidence="3">The sequence shown here is derived from an EMBL/GenBank/DDBJ whole genome shotgun (WGS) entry which is preliminary data.</text>
</comment>
<feature type="transmembrane region" description="Helical" evidence="2">
    <location>
        <begin position="184"/>
        <end position="207"/>
    </location>
</feature>
<name>A0ABV2WCJ3_9ACTN</name>
<protein>
    <recommendedName>
        <fullName evidence="5">LigA protein</fullName>
    </recommendedName>
</protein>
<feature type="region of interest" description="Disordered" evidence="1">
    <location>
        <begin position="1"/>
        <end position="22"/>
    </location>
</feature>
<evidence type="ECO:0000313" key="3">
    <source>
        <dbReference type="EMBL" id="MEU0711042.1"/>
    </source>
</evidence>
<sequence>MTTTTPAAPSTTPAGTAAGRPGPARRALRALAVASCVPYLTLKIAWVAGSRAGIPDGSALLDDRALMAALNLMTVLMDAAVIVLALLFTQRWGTEVRAWLLAFPMWVATGLLAPIMVGYPAQLAAGRSAPAEPFLDEWVFTVVYTGFIVQGLTLGTLFALYARDRWGRVWQGRVADLSPEAAGPVVRVTAVAASALLLAPSALHVLWLSGSDRWLPAGQAAEHGGDLAVMEGVRLLFVAAALAGVLMLVFRLGRALPVKAPLALAWTGSAGVGCWGGWLLLAALMPQDGSDGEPTTAMVLAYAGEMITGMLLGACVAVLLRRRAVRTA</sequence>
<feature type="transmembrane region" description="Helical" evidence="2">
    <location>
        <begin position="139"/>
        <end position="163"/>
    </location>
</feature>
<dbReference type="Proteomes" id="UP001550378">
    <property type="component" value="Unassembled WGS sequence"/>
</dbReference>
<organism evidence="3 4">
    <name type="scientific">Streptomyces lavendulocolor</name>
    <dbReference type="NCBI Taxonomy" id="67316"/>
    <lineage>
        <taxon>Bacteria</taxon>
        <taxon>Bacillati</taxon>
        <taxon>Actinomycetota</taxon>
        <taxon>Actinomycetes</taxon>
        <taxon>Kitasatosporales</taxon>
        <taxon>Streptomycetaceae</taxon>
        <taxon>Streptomyces</taxon>
    </lineage>
</organism>
<feature type="transmembrane region" description="Helical" evidence="2">
    <location>
        <begin position="68"/>
        <end position="88"/>
    </location>
</feature>
<proteinExistence type="predicted"/>
<dbReference type="EMBL" id="JBEXZR010000030">
    <property type="protein sequence ID" value="MEU0711042.1"/>
    <property type="molecule type" value="Genomic_DNA"/>
</dbReference>
<evidence type="ECO:0000313" key="4">
    <source>
        <dbReference type="Proteomes" id="UP001550378"/>
    </source>
</evidence>
<keyword evidence="2" id="KW-1133">Transmembrane helix</keyword>
<evidence type="ECO:0000256" key="1">
    <source>
        <dbReference type="SAM" id="MobiDB-lite"/>
    </source>
</evidence>
<gene>
    <name evidence="3" type="ORF">ABZ508_27145</name>
</gene>
<keyword evidence="2" id="KW-0812">Transmembrane</keyword>
<feature type="transmembrane region" description="Helical" evidence="2">
    <location>
        <begin position="30"/>
        <end position="48"/>
    </location>
</feature>
<feature type="transmembrane region" description="Helical" evidence="2">
    <location>
        <begin position="100"/>
        <end position="119"/>
    </location>
</feature>
<reference evidence="3 4" key="1">
    <citation type="submission" date="2024-06" db="EMBL/GenBank/DDBJ databases">
        <title>The Natural Products Discovery Center: Release of the First 8490 Sequenced Strains for Exploring Actinobacteria Biosynthetic Diversity.</title>
        <authorList>
            <person name="Kalkreuter E."/>
            <person name="Kautsar S.A."/>
            <person name="Yang D."/>
            <person name="Bader C.D."/>
            <person name="Teijaro C.N."/>
            <person name="Fluegel L."/>
            <person name="Davis C.M."/>
            <person name="Simpson J.R."/>
            <person name="Lauterbach L."/>
            <person name="Steele A.D."/>
            <person name="Gui C."/>
            <person name="Meng S."/>
            <person name="Li G."/>
            <person name="Viehrig K."/>
            <person name="Ye F."/>
            <person name="Su P."/>
            <person name="Kiefer A.F."/>
            <person name="Nichols A."/>
            <person name="Cepeda A.J."/>
            <person name="Yan W."/>
            <person name="Fan B."/>
            <person name="Jiang Y."/>
            <person name="Adhikari A."/>
            <person name="Zheng C.-J."/>
            <person name="Schuster L."/>
            <person name="Cowan T.M."/>
            <person name="Smanski M.J."/>
            <person name="Chevrette M.G."/>
            <person name="De Carvalho L.P.S."/>
            <person name="Shen B."/>
        </authorList>
    </citation>
    <scope>NUCLEOTIDE SEQUENCE [LARGE SCALE GENOMIC DNA]</scope>
    <source>
        <strain evidence="3 4">NPDC006337</strain>
    </source>
</reference>
<evidence type="ECO:0000256" key="2">
    <source>
        <dbReference type="SAM" id="Phobius"/>
    </source>
</evidence>
<keyword evidence="2" id="KW-0472">Membrane</keyword>
<accession>A0ABV2WCJ3</accession>
<feature type="transmembrane region" description="Helical" evidence="2">
    <location>
        <begin position="297"/>
        <end position="320"/>
    </location>
</feature>
<keyword evidence="4" id="KW-1185">Reference proteome</keyword>
<feature type="transmembrane region" description="Helical" evidence="2">
    <location>
        <begin position="227"/>
        <end position="250"/>
    </location>
</feature>
<feature type="transmembrane region" description="Helical" evidence="2">
    <location>
        <begin position="262"/>
        <end position="285"/>
    </location>
</feature>
<dbReference type="RefSeq" id="WP_359657724.1">
    <property type="nucleotide sequence ID" value="NZ_JBEXZP010000224.1"/>
</dbReference>